<keyword evidence="1" id="KW-0812">Transmembrane</keyword>
<comment type="caution">
    <text evidence="2">The sequence shown here is derived from an EMBL/GenBank/DDBJ whole genome shotgun (WGS) entry which is preliminary data.</text>
</comment>
<feature type="transmembrane region" description="Helical" evidence="1">
    <location>
        <begin position="54"/>
        <end position="82"/>
    </location>
</feature>
<reference evidence="2 3" key="1">
    <citation type="submission" date="2018-05" db="EMBL/GenBank/DDBJ databases">
        <title>Genomic Encyclopedia of Archaeal and Bacterial Type Strains, Phase II (KMG-II): from individual species to whole genera.</title>
        <authorList>
            <person name="Goeker M."/>
        </authorList>
    </citation>
    <scope>NUCLEOTIDE SEQUENCE [LARGE SCALE GENOMIC DNA]</scope>
    <source>
        <strain evidence="2 3">DSM 45184</strain>
    </source>
</reference>
<keyword evidence="1" id="KW-1133">Transmembrane helix</keyword>
<organism evidence="2 3">
    <name type="scientific">Actinoplanes xinjiangensis</name>
    <dbReference type="NCBI Taxonomy" id="512350"/>
    <lineage>
        <taxon>Bacteria</taxon>
        <taxon>Bacillati</taxon>
        <taxon>Actinomycetota</taxon>
        <taxon>Actinomycetes</taxon>
        <taxon>Micromonosporales</taxon>
        <taxon>Micromonosporaceae</taxon>
        <taxon>Actinoplanes</taxon>
    </lineage>
</organism>
<evidence type="ECO:0000256" key="1">
    <source>
        <dbReference type="SAM" id="Phobius"/>
    </source>
</evidence>
<gene>
    <name evidence="2" type="ORF">BC793_12866</name>
</gene>
<sequence>MTFLGDSFERQDDVAAPTRPGTRVWSRRGLVQTVIGSAGWLLLIPLMWRAQVPLFGGFYLGLSLLFVAFLLAALVSVTMILVACVQRSWGVALVSLVLAATAVVVATRQDSEGDYIDYRYQAHRTALAALAEDYRAGRLRGEVTLPSDVRPLSPSGIAYASPTVLFVQMWQNWRAESGTGLAYFIEPPTGKTTVTTAAGDFGHPQREVGDGWWWVA</sequence>
<name>A0A316EMS7_9ACTN</name>
<keyword evidence="3" id="KW-1185">Reference proteome</keyword>
<dbReference type="Proteomes" id="UP000245697">
    <property type="component" value="Unassembled WGS sequence"/>
</dbReference>
<accession>A0A316EMS7</accession>
<dbReference type="AlphaFoldDB" id="A0A316EMS7"/>
<evidence type="ECO:0000313" key="3">
    <source>
        <dbReference type="Proteomes" id="UP000245697"/>
    </source>
</evidence>
<dbReference type="OrthoDB" id="3378532at2"/>
<evidence type="ECO:0000313" key="2">
    <source>
        <dbReference type="EMBL" id="PWK33276.1"/>
    </source>
</evidence>
<dbReference type="EMBL" id="QGGR01000028">
    <property type="protein sequence ID" value="PWK33276.1"/>
    <property type="molecule type" value="Genomic_DNA"/>
</dbReference>
<protein>
    <submittedName>
        <fullName evidence="2">Uncharacterized protein</fullName>
    </submittedName>
</protein>
<proteinExistence type="predicted"/>
<keyword evidence="1" id="KW-0472">Membrane</keyword>
<feature type="transmembrane region" description="Helical" evidence="1">
    <location>
        <begin position="89"/>
        <end position="107"/>
    </location>
</feature>
<dbReference type="RefSeq" id="WP_109601716.1">
    <property type="nucleotide sequence ID" value="NZ_BONA01000083.1"/>
</dbReference>
<feature type="transmembrane region" description="Helical" evidence="1">
    <location>
        <begin position="29"/>
        <end position="48"/>
    </location>
</feature>